<name>A0AAV7E7L6_ARIFI</name>
<evidence type="ECO:0000259" key="6">
    <source>
        <dbReference type="PROSITE" id="PS50812"/>
    </source>
</evidence>
<dbReference type="GO" id="GO:0035098">
    <property type="term" value="C:ESC/E(Z) complex"/>
    <property type="evidence" value="ECO:0007669"/>
    <property type="project" value="UniProtKB-ARBA"/>
</dbReference>
<dbReference type="PANTHER" id="PTHR10688">
    <property type="entry name" value="PWWP DOMAIN-CONTAINING PROTEIN"/>
    <property type="match status" value="1"/>
</dbReference>
<evidence type="ECO:0000256" key="3">
    <source>
        <dbReference type="ARBA" id="ARBA00023242"/>
    </source>
</evidence>
<reference evidence="7 8" key="1">
    <citation type="submission" date="2021-07" db="EMBL/GenBank/DDBJ databases">
        <title>The Aristolochia fimbriata genome: insights into angiosperm evolution, floral development and chemical biosynthesis.</title>
        <authorList>
            <person name="Jiao Y."/>
        </authorList>
    </citation>
    <scope>NUCLEOTIDE SEQUENCE [LARGE SCALE GENOMIC DNA]</scope>
    <source>
        <strain evidence="7">IBCAS-2021</strain>
        <tissue evidence="7">Leaf</tissue>
    </source>
</reference>
<dbReference type="Pfam" id="PF00855">
    <property type="entry name" value="PWWP"/>
    <property type="match status" value="1"/>
</dbReference>
<dbReference type="GO" id="GO:0006355">
    <property type="term" value="P:regulation of DNA-templated transcription"/>
    <property type="evidence" value="ECO:0007669"/>
    <property type="project" value="UniProtKB-ARBA"/>
</dbReference>
<evidence type="ECO:0000256" key="5">
    <source>
        <dbReference type="SAM" id="MobiDB-lite"/>
    </source>
</evidence>
<keyword evidence="2" id="KW-0804">Transcription</keyword>
<keyword evidence="3" id="KW-0539">Nucleus</keyword>
<comment type="similarity">
    <text evidence="4">Belongs to the PDP family.</text>
</comment>
<dbReference type="Proteomes" id="UP000825729">
    <property type="component" value="Unassembled WGS sequence"/>
</dbReference>
<dbReference type="EMBL" id="JAINDJ010000006">
    <property type="protein sequence ID" value="KAG9443762.1"/>
    <property type="molecule type" value="Genomic_DNA"/>
</dbReference>
<organism evidence="7 8">
    <name type="scientific">Aristolochia fimbriata</name>
    <name type="common">White veined hardy Dutchman's pipe vine</name>
    <dbReference type="NCBI Taxonomy" id="158543"/>
    <lineage>
        <taxon>Eukaryota</taxon>
        <taxon>Viridiplantae</taxon>
        <taxon>Streptophyta</taxon>
        <taxon>Embryophyta</taxon>
        <taxon>Tracheophyta</taxon>
        <taxon>Spermatophyta</taxon>
        <taxon>Magnoliopsida</taxon>
        <taxon>Magnoliidae</taxon>
        <taxon>Piperales</taxon>
        <taxon>Aristolochiaceae</taxon>
        <taxon>Aristolochia</taxon>
    </lineage>
</organism>
<feature type="compositionally biased region" description="Polar residues" evidence="5">
    <location>
        <begin position="1050"/>
        <end position="1096"/>
    </location>
</feature>
<evidence type="ECO:0000313" key="8">
    <source>
        <dbReference type="Proteomes" id="UP000825729"/>
    </source>
</evidence>
<feature type="region of interest" description="Disordered" evidence="5">
    <location>
        <begin position="1026"/>
        <end position="1097"/>
    </location>
</feature>
<feature type="domain" description="PWWP" evidence="6">
    <location>
        <begin position="185"/>
        <end position="246"/>
    </location>
</feature>
<protein>
    <recommendedName>
        <fullName evidence="6">PWWP domain-containing protein</fullName>
    </recommendedName>
</protein>
<feature type="compositionally biased region" description="Basic and acidic residues" evidence="5">
    <location>
        <begin position="785"/>
        <end position="808"/>
    </location>
</feature>
<accession>A0AAV7E7L6</accession>
<evidence type="ECO:0000256" key="2">
    <source>
        <dbReference type="ARBA" id="ARBA00023163"/>
    </source>
</evidence>
<dbReference type="SMART" id="SM00293">
    <property type="entry name" value="PWWP"/>
    <property type="match status" value="1"/>
</dbReference>
<feature type="region of interest" description="Disordered" evidence="5">
    <location>
        <begin position="607"/>
        <end position="652"/>
    </location>
</feature>
<gene>
    <name evidence="7" type="ORF">H6P81_015102</name>
</gene>
<proteinExistence type="inferred from homology"/>
<dbReference type="Gene3D" id="2.30.30.140">
    <property type="match status" value="1"/>
</dbReference>
<dbReference type="InterPro" id="IPR052657">
    <property type="entry name" value="PDP_family_Arabidopsis"/>
</dbReference>
<feature type="region of interest" description="Disordered" evidence="5">
    <location>
        <begin position="751"/>
        <end position="808"/>
    </location>
</feature>
<sequence>MLSVMNECEIERKSGGAADIHLFGIEALGKSAVSDRTRSEGVVGPEKGEGRLEGGRTECLSFEMGTGGVRALSAGDVESGAPENEGEVRNQAMGVSELDVEDSLVKPEGTVSVIKDVDISYRQDEDESRHMMEDADTNVESRNVERRVYRMETDMETTTTYSYRSSSTFDGSPTGSHPRNHGFQPGDMVWGKVKSHPWWPGHIFYEAFASNPVRRTKRVGHVLVAFFGDSSYGWFDPAELVPFEPHYAEKSHQTNSRNFLKAVEEAMDETRRRQALGLACRCRKPFNFRPTNVNDYVVVDVDDYEPGGIYSTEQIKNARDSFSPSETLAFMQELALGPRNTEQRSIDWIKNMARLRAFRKAVFEEFDDTYAQAFGMEPIRPPRNALGVVELPDRAPPRAPLSGPLVIAEALNERKNSLKPAKVKDLSKKDKYLFKRRDVPNGKGVVQANVVPSDDYVLQKRAPVNYESNVLVRVETVPEIQTVGKELVASNANSSNLPNTSQVNSPAVYVGGLQANQALNHAGLPNVKVSIVDENLKPESMDLAKVGEHNASFIMGSSQSSAIAKSVAEPKEGDGMKVTETPGNLTLKSPVATMMDGQGLTKKAFKRPLENLTSESASMGERKRKKKKKTQGLEADLGHSQKQPKMVGGESLKKRAGKSIGIGLEGGPYIQTDLSSKEEDVVGTSSSASPYLPQQGPDMGNLDFPQLVDDLLALALDPFYGVECNSPTIVRHVFLKFRSLVYQKSLVLPPASECETSDKVEPESAVGNTEEQEPSVPSKPLKHPLRPDDPTKMGRKRGPSDRQEEMSAKRLKKLSALKALASEKKSSALKVTDGQKGEKKEMTAASVLKPVKESIRKQDVAPVKPADPTSLLMKFPPRTNLPSVPQLKARFARFGQLDLSGTRIFWKTSTCRVVFKHKSDAQAAFNYANRNNNLFGQMKVSYSLKEYEVPGQASAAEPSEAPKQWMEDSSADVRSGGDDFNVESRPLGYQQRVLPAVQLKSCLKKPNGDDTTPSMAKESPRVKFLLGGEDSSSRGDASVVGSGSGEARMPSTSVLDNAGSSKNTKPSTANAPQHNPNRVQPESSVSSSENRGTFQYSKAHVRGPSVIKDAGNKEDFSYQMLSLMMRCSDIVSNVKHSLGYAPYHPL</sequence>
<evidence type="ECO:0000256" key="4">
    <source>
        <dbReference type="ARBA" id="ARBA00060746"/>
    </source>
</evidence>
<dbReference type="AlphaFoldDB" id="A0AAV7E7L6"/>
<evidence type="ECO:0000313" key="7">
    <source>
        <dbReference type="EMBL" id="KAG9443762.1"/>
    </source>
</evidence>
<dbReference type="GO" id="GO:2000028">
    <property type="term" value="P:regulation of photoperiodism, flowering"/>
    <property type="evidence" value="ECO:0007669"/>
    <property type="project" value="UniProtKB-ARBA"/>
</dbReference>
<feature type="region of interest" description="Disordered" evidence="5">
    <location>
        <begin position="160"/>
        <end position="179"/>
    </location>
</feature>
<dbReference type="PANTHER" id="PTHR10688:SF5">
    <property type="entry name" value="PWWP DOMAIN-CONTAINING PROTEIN 1-RELATED"/>
    <property type="match status" value="1"/>
</dbReference>
<keyword evidence="1" id="KW-0805">Transcription regulation</keyword>
<dbReference type="InterPro" id="IPR000313">
    <property type="entry name" value="PWWP_dom"/>
</dbReference>
<dbReference type="CDD" id="cd05162">
    <property type="entry name" value="PWWP"/>
    <property type="match status" value="1"/>
</dbReference>
<dbReference type="FunFam" id="2.30.30.140:FF:000115">
    <property type="entry name" value="Tudor/PWWP/MBT superfamily protein"/>
    <property type="match status" value="1"/>
</dbReference>
<dbReference type="PROSITE" id="PS50812">
    <property type="entry name" value="PWWP"/>
    <property type="match status" value="1"/>
</dbReference>
<keyword evidence="8" id="KW-1185">Reference proteome</keyword>
<evidence type="ECO:0000256" key="1">
    <source>
        <dbReference type="ARBA" id="ARBA00023015"/>
    </source>
</evidence>
<feature type="region of interest" description="Disordered" evidence="5">
    <location>
        <begin position="953"/>
        <end position="985"/>
    </location>
</feature>
<comment type="caution">
    <text evidence="7">The sequence shown here is derived from an EMBL/GenBank/DDBJ whole genome shotgun (WGS) entry which is preliminary data.</text>
</comment>
<dbReference type="SUPFAM" id="SSF63748">
    <property type="entry name" value="Tudor/PWWP/MBT"/>
    <property type="match status" value="1"/>
</dbReference>